<keyword evidence="7" id="KW-1185">Reference proteome</keyword>
<dbReference type="SUPFAM" id="SSF116734">
    <property type="entry name" value="DNA methylase specificity domain"/>
    <property type="match status" value="2"/>
</dbReference>
<keyword evidence="3" id="KW-0238">DNA-binding</keyword>
<reference evidence="6 7" key="1">
    <citation type="submission" date="2020-09" db="EMBL/GenBank/DDBJ databases">
        <title>Genome sequencing and assembly of Pontibacter sp.</title>
        <authorList>
            <person name="Chhetri G."/>
        </authorList>
    </citation>
    <scope>NUCLEOTIDE SEQUENCE [LARGE SCALE GENOMIC DNA]</scope>
    <source>
        <strain evidence="6 7">JH31</strain>
    </source>
</reference>
<evidence type="ECO:0000313" key="7">
    <source>
        <dbReference type="Proteomes" id="UP000625551"/>
    </source>
</evidence>
<gene>
    <name evidence="6" type="ORF">H9Q13_06205</name>
</gene>
<dbReference type="PANTHER" id="PTHR30408:SF12">
    <property type="entry name" value="TYPE I RESTRICTION ENZYME MJAVIII SPECIFICITY SUBUNIT"/>
    <property type="match status" value="1"/>
</dbReference>
<keyword evidence="6" id="KW-0540">Nuclease</keyword>
<dbReference type="InterPro" id="IPR052021">
    <property type="entry name" value="Type-I_RS_S_subunit"/>
</dbReference>
<dbReference type="InterPro" id="IPR044946">
    <property type="entry name" value="Restrct_endonuc_typeI_TRD_sf"/>
</dbReference>
<keyword evidence="2" id="KW-0680">Restriction system</keyword>
<evidence type="ECO:0000256" key="1">
    <source>
        <dbReference type="ARBA" id="ARBA00010923"/>
    </source>
</evidence>
<dbReference type="GO" id="GO:0004519">
    <property type="term" value="F:endonuclease activity"/>
    <property type="evidence" value="ECO:0007669"/>
    <property type="project" value="UniProtKB-KW"/>
</dbReference>
<dbReference type="PANTHER" id="PTHR30408">
    <property type="entry name" value="TYPE-1 RESTRICTION ENZYME ECOKI SPECIFICITY PROTEIN"/>
    <property type="match status" value="1"/>
</dbReference>
<keyword evidence="4" id="KW-0175">Coiled coil</keyword>
<evidence type="ECO:0000259" key="5">
    <source>
        <dbReference type="Pfam" id="PF01420"/>
    </source>
</evidence>
<comment type="similarity">
    <text evidence="1">Belongs to the type-I restriction system S methylase family.</text>
</comment>
<feature type="domain" description="Type I restriction modification DNA specificity" evidence="5">
    <location>
        <begin position="224"/>
        <end position="400"/>
    </location>
</feature>
<evidence type="ECO:0000256" key="2">
    <source>
        <dbReference type="ARBA" id="ARBA00022747"/>
    </source>
</evidence>
<organism evidence="6 7">
    <name type="scientific">Pontibacter aquaedesilientis</name>
    <dbReference type="NCBI Taxonomy" id="2766980"/>
    <lineage>
        <taxon>Bacteria</taxon>
        <taxon>Pseudomonadati</taxon>
        <taxon>Bacteroidota</taxon>
        <taxon>Cytophagia</taxon>
        <taxon>Cytophagales</taxon>
        <taxon>Hymenobacteraceae</taxon>
        <taxon>Pontibacter</taxon>
    </lineage>
</organism>
<dbReference type="Proteomes" id="UP000625551">
    <property type="component" value="Unassembled WGS sequence"/>
</dbReference>
<dbReference type="EMBL" id="JACXAJ010000002">
    <property type="protein sequence ID" value="MBD1396753.1"/>
    <property type="molecule type" value="Genomic_DNA"/>
</dbReference>
<evidence type="ECO:0000256" key="4">
    <source>
        <dbReference type="SAM" id="Coils"/>
    </source>
</evidence>
<name>A0ABR7XEM9_9BACT</name>
<evidence type="ECO:0000256" key="3">
    <source>
        <dbReference type="ARBA" id="ARBA00023125"/>
    </source>
</evidence>
<accession>A0ABR7XEM9</accession>
<comment type="caution">
    <text evidence="6">The sequence shown here is derived from an EMBL/GenBank/DDBJ whole genome shotgun (WGS) entry which is preliminary data.</text>
</comment>
<dbReference type="Gene3D" id="1.10.287.1120">
    <property type="entry name" value="Bipartite methylase S protein"/>
    <property type="match status" value="1"/>
</dbReference>
<feature type="domain" description="Type I restriction modification DNA specificity" evidence="5">
    <location>
        <begin position="64"/>
        <end position="197"/>
    </location>
</feature>
<dbReference type="Pfam" id="PF01420">
    <property type="entry name" value="Methylase_S"/>
    <property type="match status" value="2"/>
</dbReference>
<sequence length="421" mass="47932">MQTSLELNKVQGHNQVMKLNSPSDWCEEELGKAVKKKIRYGIVQTGENLEEGVPCLRVIDLEYGIIDKSKLIKTSVKISQQYRDCILEVGDIVFALRGEIGKVILIDENLAGINITRGVARISAKSEIDSNYLYYQLQSPSVKSKIALQVNGTSLKEIPINGLKKVVISSPKFLQEQRAIAAILSTWDKGIEKLQQLITAKQKRKKSLMQQLLTGKKRFKEFTSEWQEVKYGDILKKVSRPVIWDDEELFNLISVRRRSGGLFHRESLYGYQILTKSLFTAKAGDFLISKMQILHGASGLTTEEFDGMKISGSYISVVAKNPEQLDMEFFSWLSKLPYFYHQTYIASCGVHIEKMTFDFKTFLKLSTHLPSTEEQRKIVNVLNASDKEIETLQQKLSALKQQKKGLMQKLLTGQVRVKRKL</sequence>
<evidence type="ECO:0000313" key="6">
    <source>
        <dbReference type="EMBL" id="MBD1396753.1"/>
    </source>
</evidence>
<dbReference type="CDD" id="cd17256">
    <property type="entry name" value="RMtype1_S_EcoJA65PI-TRD1-CR1_like"/>
    <property type="match status" value="1"/>
</dbReference>
<keyword evidence="6" id="KW-0255">Endonuclease</keyword>
<protein>
    <submittedName>
        <fullName evidence="6">Restriction endonuclease subunit S</fullName>
    </submittedName>
</protein>
<dbReference type="Gene3D" id="3.90.220.20">
    <property type="entry name" value="DNA methylase specificity domains"/>
    <property type="match status" value="2"/>
</dbReference>
<feature type="coiled-coil region" evidence="4">
    <location>
        <begin position="382"/>
        <end position="409"/>
    </location>
</feature>
<dbReference type="RefSeq" id="WP_191182908.1">
    <property type="nucleotide sequence ID" value="NZ_JACXAJ010000002.1"/>
</dbReference>
<proteinExistence type="inferred from homology"/>
<dbReference type="InterPro" id="IPR000055">
    <property type="entry name" value="Restrct_endonuc_typeI_TRD"/>
</dbReference>
<keyword evidence="6" id="KW-0378">Hydrolase</keyword>